<accession>A0ABP5XDX2</accession>
<evidence type="ECO:0000256" key="1">
    <source>
        <dbReference type="SAM" id="SignalP"/>
    </source>
</evidence>
<proteinExistence type="predicted"/>
<dbReference type="EMBL" id="BAAASZ010000024">
    <property type="protein sequence ID" value="GAA2447458.1"/>
    <property type="molecule type" value="Genomic_DNA"/>
</dbReference>
<sequence>MTGHRYGTAVVCAALSALGLVVAQGTASASADRLPAPPETTVTTTTADATTDAATDVAAIADGAARSLAVSLSGTAWRARVRDAALASDEVDLAALARKAAPTAGERVAPVIVGADRALAKTKGLAPDTGSLLRLRLADDSMRQALRAGAEPLVAAAEGDDDAATVTAYDSAGRPHALDARRVPERPVYVVDVDADRAVAAGLSVLREELARRGLSSAVEPAASASAAGDGFWTSRITSIRLSDDHEPWAKGDAEIYSLVTGFGRDGTVRVDPVDMPYLDTDGRTYHPNQALVNWSFYKYDLADVVMMEEDGSTDYRSLAKAVADALLAVTDLGAYVPLVNAVLDAVPDDWWTDDPDYVDSWYTLARGTTGQVAGARGNGTMTLEPYWVPAF</sequence>
<evidence type="ECO:0000313" key="2">
    <source>
        <dbReference type="EMBL" id="GAA2447458.1"/>
    </source>
</evidence>
<dbReference type="Pfam" id="PF11301">
    <property type="entry name" value="DUF3103"/>
    <property type="match status" value="1"/>
</dbReference>
<dbReference type="Proteomes" id="UP001501638">
    <property type="component" value="Unassembled WGS sequence"/>
</dbReference>
<keyword evidence="1" id="KW-0732">Signal</keyword>
<dbReference type="RefSeq" id="WP_344323655.1">
    <property type="nucleotide sequence ID" value="NZ_BAAASZ010000024.1"/>
</dbReference>
<keyword evidence="3" id="KW-1185">Reference proteome</keyword>
<name>A0ABP5XDX2_9ACTN</name>
<feature type="signal peptide" evidence="1">
    <location>
        <begin position="1"/>
        <end position="23"/>
    </location>
</feature>
<dbReference type="InterPro" id="IPR021452">
    <property type="entry name" value="DUF3103"/>
</dbReference>
<comment type="caution">
    <text evidence="2">The sequence shown here is derived from an EMBL/GenBank/DDBJ whole genome shotgun (WGS) entry which is preliminary data.</text>
</comment>
<evidence type="ECO:0000313" key="3">
    <source>
        <dbReference type="Proteomes" id="UP001501638"/>
    </source>
</evidence>
<protein>
    <recommendedName>
        <fullName evidence="4">DUF3103 family protein</fullName>
    </recommendedName>
</protein>
<organism evidence="2 3">
    <name type="scientific">Streptomyces macrosporus</name>
    <dbReference type="NCBI Taxonomy" id="44032"/>
    <lineage>
        <taxon>Bacteria</taxon>
        <taxon>Bacillati</taxon>
        <taxon>Actinomycetota</taxon>
        <taxon>Actinomycetes</taxon>
        <taxon>Kitasatosporales</taxon>
        <taxon>Streptomycetaceae</taxon>
        <taxon>Streptomyces</taxon>
    </lineage>
</organism>
<feature type="chain" id="PRO_5046851388" description="DUF3103 family protein" evidence="1">
    <location>
        <begin position="24"/>
        <end position="392"/>
    </location>
</feature>
<gene>
    <name evidence="2" type="ORF">GCM10010405_33620</name>
</gene>
<evidence type="ECO:0008006" key="4">
    <source>
        <dbReference type="Google" id="ProtNLM"/>
    </source>
</evidence>
<reference evidence="3" key="1">
    <citation type="journal article" date="2019" name="Int. J. Syst. Evol. Microbiol.">
        <title>The Global Catalogue of Microorganisms (GCM) 10K type strain sequencing project: providing services to taxonomists for standard genome sequencing and annotation.</title>
        <authorList>
            <consortium name="The Broad Institute Genomics Platform"/>
            <consortium name="The Broad Institute Genome Sequencing Center for Infectious Disease"/>
            <person name="Wu L."/>
            <person name="Ma J."/>
        </authorList>
    </citation>
    <scope>NUCLEOTIDE SEQUENCE [LARGE SCALE GENOMIC DNA]</scope>
    <source>
        <strain evidence="3">JCM 6305</strain>
    </source>
</reference>